<organism evidence="3 4">
    <name type="scientific">Zostera marina</name>
    <name type="common">Eelgrass</name>
    <dbReference type="NCBI Taxonomy" id="29655"/>
    <lineage>
        <taxon>Eukaryota</taxon>
        <taxon>Viridiplantae</taxon>
        <taxon>Streptophyta</taxon>
        <taxon>Embryophyta</taxon>
        <taxon>Tracheophyta</taxon>
        <taxon>Spermatophyta</taxon>
        <taxon>Magnoliopsida</taxon>
        <taxon>Liliopsida</taxon>
        <taxon>Zosteraceae</taxon>
        <taxon>Zostera</taxon>
    </lineage>
</organism>
<accession>A0A0K9P764</accession>
<dbReference type="Pfam" id="PF05686">
    <property type="entry name" value="Glyco_transf_90"/>
    <property type="match status" value="1"/>
</dbReference>
<dbReference type="Proteomes" id="UP000036987">
    <property type="component" value="Unassembled WGS sequence"/>
</dbReference>
<dbReference type="OMA" id="LESQCTH"/>
<protein>
    <recommendedName>
        <fullName evidence="2">Glycosyl transferase CAP10 domain-containing protein</fullName>
    </recommendedName>
</protein>
<comment type="caution">
    <text evidence="3">The sequence shown here is derived from an EMBL/GenBank/DDBJ whole genome shotgun (WGS) entry which is preliminary data.</text>
</comment>
<dbReference type="OrthoDB" id="202415at2759"/>
<keyword evidence="1" id="KW-1133">Transmembrane helix</keyword>
<feature type="transmembrane region" description="Helical" evidence="1">
    <location>
        <begin position="39"/>
        <end position="60"/>
    </location>
</feature>
<dbReference type="PANTHER" id="PTHR12203">
    <property type="entry name" value="KDEL LYS-ASP-GLU-LEU CONTAINING - RELATED"/>
    <property type="match status" value="1"/>
</dbReference>
<keyword evidence="4" id="KW-1185">Reference proteome</keyword>
<dbReference type="InterPro" id="IPR006598">
    <property type="entry name" value="CAP10"/>
</dbReference>
<dbReference type="PANTHER" id="PTHR12203:SF99">
    <property type="entry name" value="OS04G0534100 PROTEIN"/>
    <property type="match status" value="1"/>
</dbReference>
<name>A0A0K9P764_ZOSMR</name>
<proteinExistence type="predicted"/>
<dbReference type="AlphaFoldDB" id="A0A0K9P764"/>
<dbReference type="EMBL" id="LFYR01001098">
    <property type="protein sequence ID" value="KMZ64853.1"/>
    <property type="molecule type" value="Genomic_DNA"/>
</dbReference>
<dbReference type="SMART" id="SM00672">
    <property type="entry name" value="CAP10"/>
    <property type="match status" value="1"/>
</dbReference>
<reference evidence="4" key="1">
    <citation type="journal article" date="2016" name="Nature">
        <title>The genome of the seagrass Zostera marina reveals angiosperm adaptation to the sea.</title>
        <authorList>
            <person name="Olsen J.L."/>
            <person name="Rouze P."/>
            <person name="Verhelst B."/>
            <person name="Lin Y.-C."/>
            <person name="Bayer T."/>
            <person name="Collen J."/>
            <person name="Dattolo E."/>
            <person name="De Paoli E."/>
            <person name="Dittami S."/>
            <person name="Maumus F."/>
            <person name="Michel G."/>
            <person name="Kersting A."/>
            <person name="Lauritano C."/>
            <person name="Lohaus R."/>
            <person name="Toepel M."/>
            <person name="Tonon T."/>
            <person name="Vanneste K."/>
            <person name="Amirebrahimi M."/>
            <person name="Brakel J."/>
            <person name="Bostroem C."/>
            <person name="Chovatia M."/>
            <person name="Grimwood J."/>
            <person name="Jenkins J.W."/>
            <person name="Jueterbock A."/>
            <person name="Mraz A."/>
            <person name="Stam W.T."/>
            <person name="Tice H."/>
            <person name="Bornberg-Bauer E."/>
            <person name="Green P.J."/>
            <person name="Pearson G.A."/>
            <person name="Procaccini G."/>
            <person name="Duarte C.M."/>
            <person name="Schmutz J."/>
            <person name="Reusch T.B.H."/>
            <person name="Van de Peer Y."/>
        </authorList>
    </citation>
    <scope>NUCLEOTIDE SEQUENCE [LARGE SCALE GENOMIC DNA]</scope>
    <source>
        <strain evidence="4">cv. Finnish</strain>
    </source>
</reference>
<keyword evidence="1" id="KW-0472">Membrane</keyword>
<evidence type="ECO:0000259" key="2">
    <source>
        <dbReference type="SMART" id="SM00672"/>
    </source>
</evidence>
<sequence>MIRVPDEVLAAMFAFCFTGWCVAWRVAKRGNATPSAFSVATMASQLTGVIFLTVLIVASVNNYHQNRADQFIAYIPAKSNSSETIRPYHPPAPICPDYFRWIHEDLWPWKNIGITEDMIEKGKNRANFRLVVLNGTAYVESYRKSFQTRDKFTIWGILQLLQKFPDRIPDLDLIFYCHDFPQIKVIDYVSRNLSNLSSWIPPPIFGYNSDEDSLDIVFPDWSFWGWAEINIKPWNILLNELVQGNKKTSWYKREPYAYWKGNTRMSPVRSYLMKCNPAADGSADWNVRVFDQDWIREIEKDFPQSNLADQCNYRYKIYVEGVSWSVSKKYILACDSSALLIHSKYHDFFSRGLIPMQHYYPVKEDFTCDSINSTVSFGNSHQQEAREIGREGSSFVEKELNIDRVYDYMFHLLNEYSKLLRFKPKVPEKAVEISSDSMANNETGLVKKFMMDSKLLANQLEPLTEQQFLGICNRQQSSQQAEDAL</sequence>
<evidence type="ECO:0000256" key="1">
    <source>
        <dbReference type="SAM" id="Phobius"/>
    </source>
</evidence>
<evidence type="ECO:0000313" key="4">
    <source>
        <dbReference type="Proteomes" id="UP000036987"/>
    </source>
</evidence>
<dbReference type="InterPro" id="IPR051091">
    <property type="entry name" value="O-Glucosyltr/Glycosyltrsf_90"/>
</dbReference>
<feature type="domain" description="Glycosyl transferase CAP10" evidence="2">
    <location>
        <begin position="167"/>
        <end position="423"/>
    </location>
</feature>
<keyword evidence="1" id="KW-0812">Transmembrane</keyword>
<evidence type="ECO:0000313" key="3">
    <source>
        <dbReference type="EMBL" id="KMZ64853.1"/>
    </source>
</evidence>
<gene>
    <name evidence="3" type="ORF">ZOSMA_349G00010</name>
</gene>